<dbReference type="Gene3D" id="3.30.70.270">
    <property type="match status" value="1"/>
</dbReference>
<sequence length="300" mass="33652">MDMSTVGIETKNVHDNKTLIEKSNVLTIAESAKFMRAMLSSIDLKELINEYFAFLNMKLPCNSLNLSFAEKLLQAGKNKANSRKLKISIYYGHPFGTPQHAQLAYSFEKVLTPIQRALLSEMHSIFAMSLRHALEYFRISQLATKDMLTGLGNRSQYDETIGKLISISNRNDEIFGLLVFDLDNFKLVNDRFGHQEGDDVLIAFARILESNLRDSDYAFRFGGDEFCCLLIDSDATANKMVADRINNSILKHPLFLQHGVSSSVGATSFIKSDNARSLFERADSALIEAKRAGKNLYIAA</sequence>
<dbReference type="InterPro" id="IPR029787">
    <property type="entry name" value="Nucleotide_cyclase"/>
</dbReference>
<dbReference type="InterPro" id="IPR043128">
    <property type="entry name" value="Rev_trsase/Diguanyl_cyclase"/>
</dbReference>
<keyword evidence="3" id="KW-0808">Transferase</keyword>
<protein>
    <recommendedName>
        <fullName evidence="1">diguanylate cyclase</fullName>
        <ecNumber evidence="1">2.7.7.65</ecNumber>
    </recommendedName>
</protein>
<dbReference type="PANTHER" id="PTHR45138">
    <property type="entry name" value="REGULATORY COMPONENTS OF SENSORY TRANSDUCTION SYSTEM"/>
    <property type="match status" value="1"/>
</dbReference>
<reference evidence="3 4" key="1">
    <citation type="submission" date="2023-09" db="EMBL/GenBank/DDBJ databases">
        <authorList>
            <person name="Rey-Velasco X."/>
        </authorList>
    </citation>
    <scope>NUCLEOTIDE SEQUENCE [LARGE SCALE GENOMIC DNA]</scope>
    <source>
        <strain evidence="3 4">P117</strain>
    </source>
</reference>
<gene>
    <name evidence="3" type="ORF">RM552_02495</name>
</gene>
<organism evidence="3 4">
    <name type="scientific">Glaciecola petra</name>
    <dbReference type="NCBI Taxonomy" id="3075602"/>
    <lineage>
        <taxon>Bacteria</taxon>
        <taxon>Pseudomonadati</taxon>
        <taxon>Pseudomonadota</taxon>
        <taxon>Gammaproteobacteria</taxon>
        <taxon>Alteromonadales</taxon>
        <taxon>Alteromonadaceae</taxon>
        <taxon>Glaciecola</taxon>
    </lineage>
</organism>
<evidence type="ECO:0000313" key="4">
    <source>
        <dbReference type="Proteomes" id="UP001253545"/>
    </source>
</evidence>
<keyword evidence="3" id="KW-0548">Nucleotidyltransferase</keyword>
<dbReference type="Proteomes" id="UP001253545">
    <property type="component" value="Unassembled WGS sequence"/>
</dbReference>
<dbReference type="PANTHER" id="PTHR45138:SF6">
    <property type="entry name" value="DIGUANYLATE CYCLASE DGCN"/>
    <property type="match status" value="1"/>
</dbReference>
<dbReference type="Pfam" id="PF00990">
    <property type="entry name" value="GGDEF"/>
    <property type="match status" value="1"/>
</dbReference>
<dbReference type="SUPFAM" id="SSF55073">
    <property type="entry name" value="Nucleotide cyclase"/>
    <property type="match status" value="1"/>
</dbReference>
<dbReference type="CDD" id="cd01949">
    <property type="entry name" value="GGDEF"/>
    <property type="match status" value="1"/>
</dbReference>
<dbReference type="GO" id="GO:0052621">
    <property type="term" value="F:diguanylate cyclase activity"/>
    <property type="evidence" value="ECO:0007669"/>
    <property type="project" value="UniProtKB-EC"/>
</dbReference>
<dbReference type="InterPro" id="IPR050469">
    <property type="entry name" value="Diguanylate_Cyclase"/>
</dbReference>
<dbReference type="EMBL" id="JAVRHX010000001">
    <property type="protein sequence ID" value="MDT0593712.1"/>
    <property type="molecule type" value="Genomic_DNA"/>
</dbReference>
<dbReference type="EC" id="2.7.7.65" evidence="1"/>
<keyword evidence="4" id="KW-1185">Reference proteome</keyword>
<dbReference type="RefSeq" id="WP_311367215.1">
    <property type="nucleotide sequence ID" value="NZ_JAVRHX010000001.1"/>
</dbReference>
<proteinExistence type="predicted"/>
<dbReference type="PROSITE" id="PS50887">
    <property type="entry name" value="GGDEF"/>
    <property type="match status" value="1"/>
</dbReference>
<name>A0ABU2ZM61_9ALTE</name>
<dbReference type="NCBIfam" id="TIGR00254">
    <property type="entry name" value="GGDEF"/>
    <property type="match status" value="1"/>
</dbReference>
<evidence type="ECO:0000313" key="3">
    <source>
        <dbReference type="EMBL" id="MDT0593712.1"/>
    </source>
</evidence>
<dbReference type="InterPro" id="IPR000160">
    <property type="entry name" value="GGDEF_dom"/>
</dbReference>
<evidence type="ECO:0000259" key="2">
    <source>
        <dbReference type="PROSITE" id="PS50887"/>
    </source>
</evidence>
<accession>A0ABU2ZM61</accession>
<dbReference type="SMART" id="SM00267">
    <property type="entry name" value="GGDEF"/>
    <property type="match status" value="1"/>
</dbReference>
<comment type="caution">
    <text evidence="3">The sequence shown here is derived from an EMBL/GenBank/DDBJ whole genome shotgun (WGS) entry which is preliminary data.</text>
</comment>
<feature type="domain" description="GGDEF" evidence="2">
    <location>
        <begin position="173"/>
        <end position="300"/>
    </location>
</feature>
<evidence type="ECO:0000256" key="1">
    <source>
        <dbReference type="ARBA" id="ARBA00012528"/>
    </source>
</evidence>